<proteinExistence type="predicted"/>
<name>X0UWS0_9ZZZZ</name>
<dbReference type="GO" id="GO:0016020">
    <property type="term" value="C:membrane"/>
    <property type="evidence" value="ECO:0007669"/>
    <property type="project" value="UniProtKB-SubCell"/>
</dbReference>
<reference evidence="5" key="1">
    <citation type="journal article" date="2014" name="Front. Microbiol.">
        <title>High frequency of phylogenetically diverse reductive dehalogenase-homologous genes in deep subseafloor sedimentary metagenomes.</title>
        <authorList>
            <person name="Kawai M."/>
            <person name="Futagami T."/>
            <person name="Toyoda A."/>
            <person name="Takaki Y."/>
            <person name="Nishi S."/>
            <person name="Hori S."/>
            <person name="Arai W."/>
            <person name="Tsubouchi T."/>
            <person name="Morono Y."/>
            <person name="Uchiyama I."/>
            <person name="Ito T."/>
            <person name="Fujiyama A."/>
            <person name="Inagaki F."/>
            <person name="Takami H."/>
        </authorList>
    </citation>
    <scope>NUCLEOTIDE SEQUENCE</scope>
    <source>
        <strain evidence="5">Expedition CK06-06</strain>
    </source>
</reference>
<dbReference type="InterPro" id="IPR005644">
    <property type="entry name" value="NolW-like"/>
</dbReference>
<evidence type="ECO:0000313" key="5">
    <source>
        <dbReference type="EMBL" id="GAG10299.1"/>
    </source>
</evidence>
<dbReference type="Gene3D" id="3.30.1370.120">
    <property type="match status" value="2"/>
</dbReference>
<comment type="subcellular location">
    <subcellularLocation>
        <location evidence="1">Membrane</location>
    </subcellularLocation>
</comment>
<keyword evidence="2" id="KW-0732">Signal</keyword>
<evidence type="ECO:0000256" key="2">
    <source>
        <dbReference type="ARBA" id="ARBA00022729"/>
    </source>
</evidence>
<dbReference type="GO" id="GO:0015627">
    <property type="term" value="C:type II protein secretion system complex"/>
    <property type="evidence" value="ECO:0007669"/>
    <property type="project" value="TreeGrafter"/>
</dbReference>
<dbReference type="InterPro" id="IPR038591">
    <property type="entry name" value="NolW-like_sf"/>
</dbReference>
<gene>
    <name evidence="5" type="ORF">S01H1_46736</name>
</gene>
<dbReference type="InterPro" id="IPR050810">
    <property type="entry name" value="Bact_Secretion_Sys_Channel"/>
</dbReference>
<dbReference type="InterPro" id="IPR001775">
    <property type="entry name" value="GspD/PilQ"/>
</dbReference>
<dbReference type="Pfam" id="PF03958">
    <property type="entry name" value="Secretin_N"/>
    <property type="match status" value="2"/>
</dbReference>
<feature type="domain" description="NolW-like" evidence="4">
    <location>
        <begin position="19"/>
        <end position="54"/>
    </location>
</feature>
<organism evidence="5">
    <name type="scientific">marine sediment metagenome</name>
    <dbReference type="NCBI Taxonomy" id="412755"/>
    <lineage>
        <taxon>unclassified sequences</taxon>
        <taxon>metagenomes</taxon>
        <taxon>ecological metagenomes</taxon>
    </lineage>
</organism>
<sequence>ITAAVQTKVKEGKEKYAQKVFKIIVDERSNSLIVIASAEDMNRVKGLIEKLDKDIETKAGDIHVYYLENADATNLAAILKQIYESKVKPPKRGAAVGKEVKPAIVADKTTNSLIITASPEDYEMFAEMIKKLDIMRDQVLVEMLIAEVSLGRTSELGIELAMLEEPVEGKERPFGVTDFTSAIQNMATGKVPGLSGMVVGLMKGTTAAGTPKVGALIQAYQKDSNFNILSAPHILTSDHEEAKIMIGENIPYVKDFRVTEIDT</sequence>
<feature type="domain" description="NolW-like" evidence="4">
    <location>
        <begin position="63"/>
        <end position="138"/>
    </location>
</feature>
<evidence type="ECO:0000256" key="1">
    <source>
        <dbReference type="ARBA" id="ARBA00004370"/>
    </source>
</evidence>
<feature type="non-terminal residue" evidence="5">
    <location>
        <position position="1"/>
    </location>
</feature>
<keyword evidence="3" id="KW-0472">Membrane</keyword>
<feature type="non-terminal residue" evidence="5">
    <location>
        <position position="263"/>
    </location>
</feature>
<evidence type="ECO:0000256" key="3">
    <source>
        <dbReference type="ARBA" id="ARBA00023136"/>
    </source>
</evidence>
<accession>X0UWS0</accession>
<dbReference type="PRINTS" id="PR00811">
    <property type="entry name" value="BCTERIALGSPD"/>
</dbReference>
<dbReference type="GO" id="GO:0009306">
    <property type="term" value="P:protein secretion"/>
    <property type="evidence" value="ECO:0007669"/>
    <property type="project" value="TreeGrafter"/>
</dbReference>
<dbReference type="PANTHER" id="PTHR30332:SF24">
    <property type="entry name" value="SECRETIN GSPD-RELATED"/>
    <property type="match status" value="1"/>
</dbReference>
<comment type="caution">
    <text evidence="5">The sequence shown here is derived from an EMBL/GenBank/DDBJ whole genome shotgun (WGS) entry which is preliminary data.</text>
</comment>
<evidence type="ECO:0000259" key="4">
    <source>
        <dbReference type="Pfam" id="PF03958"/>
    </source>
</evidence>
<dbReference type="EMBL" id="BARS01029936">
    <property type="protein sequence ID" value="GAG10299.1"/>
    <property type="molecule type" value="Genomic_DNA"/>
</dbReference>
<protein>
    <recommendedName>
        <fullName evidence="4">NolW-like domain-containing protein</fullName>
    </recommendedName>
</protein>
<dbReference type="PANTHER" id="PTHR30332">
    <property type="entry name" value="PROBABLE GENERAL SECRETION PATHWAY PROTEIN D"/>
    <property type="match status" value="1"/>
</dbReference>
<dbReference type="AlphaFoldDB" id="X0UWS0"/>